<keyword evidence="2 6" id="KW-0812">Transmembrane</keyword>
<comment type="subcellular location">
    <subcellularLocation>
        <location evidence="1">Mitochondrion membrane</location>
        <topology evidence="1">Multi-pass membrane protein</topology>
    </subcellularLocation>
</comment>
<evidence type="ECO:0000256" key="1">
    <source>
        <dbReference type="ARBA" id="ARBA00004225"/>
    </source>
</evidence>
<dbReference type="GO" id="GO:0031966">
    <property type="term" value="C:mitochondrial membrane"/>
    <property type="evidence" value="ECO:0007669"/>
    <property type="project" value="UniProtKB-SubCell"/>
</dbReference>
<evidence type="ECO:0000313" key="8">
    <source>
        <dbReference type="Proteomes" id="UP001558713"/>
    </source>
</evidence>
<evidence type="ECO:0000313" key="7">
    <source>
        <dbReference type="EMBL" id="KAL1199145.1"/>
    </source>
</evidence>
<keyword evidence="3 6" id="KW-1133">Transmembrane helix</keyword>
<dbReference type="Pfam" id="PF08637">
    <property type="entry name" value="NCA2"/>
    <property type="match status" value="1"/>
</dbReference>
<evidence type="ECO:0000256" key="6">
    <source>
        <dbReference type="SAM" id="Phobius"/>
    </source>
</evidence>
<gene>
    <name evidence="7" type="ORF">V5N11_014642</name>
</gene>
<dbReference type="EMBL" id="JBANAX010000654">
    <property type="protein sequence ID" value="KAL1199145.1"/>
    <property type="molecule type" value="Genomic_DNA"/>
</dbReference>
<dbReference type="InterPro" id="IPR013946">
    <property type="entry name" value="NCA2-like"/>
</dbReference>
<evidence type="ECO:0000256" key="5">
    <source>
        <dbReference type="ARBA" id="ARBA00023136"/>
    </source>
</evidence>
<evidence type="ECO:0000256" key="4">
    <source>
        <dbReference type="ARBA" id="ARBA00023128"/>
    </source>
</evidence>
<evidence type="ECO:0000256" key="2">
    <source>
        <dbReference type="ARBA" id="ARBA00022692"/>
    </source>
</evidence>
<evidence type="ECO:0000256" key="3">
    <source>
        <dbReference type="ARBA" id="ARBA00022989"/>
    </source>
</evidence>
<organism evidence="7 8">
    <name type="scientific">Cardamine amara subsp. amara</name>
    <dbReference type="NCBI Taxonomy" id="228776"/>
    <lineage>
        <taxon>Eukaryota</taxon>
        <taxon>Viridiplantae</taxon>
        <taxon>Streptophyta</taxon>
        <taxon>Embryophyta</taxon>
        <taxon>Tracheophyta</taxon>
        <taxon>Spermatophyta</taxon>
        <taxon>Magnoliopsida</taxon>
        <taxon>eudicotyledons</taxon>
        <taxon>Gunneridae</taxon>
        <taxon>Pentapetalae</taxon>
        <taxon>rosids</taxon>
        <taxon>malvids</taxon>
        <taxon>Brassicales</taxon>
        <taxon>Brassicaceae</taxon>
        <taxon>Cardamineae</taxon>
        <taxon>Cardamine</taxon>
    </lineage>
</organism>
<accession>A0ABD0ZX34</accession>
<dbReference type="PANTHER" id="PTHR28234:SF1">
    <property type="entry name" value="NUCLEAR CONTROL OF ATPASE PROTEIN 2"/>
    <property type="match status" value="1"/>
</dbReference>
<keyword evidence="4" id="KW-0496">Mitochondrion</keyword>
<sequence>MDSQPPANESSPSTVGELVPFYSNYVWNRLASLFPTSNSILLGKISDLYRQTVTRKRHVSFPLPLPSSSSTITSNISADTSRIYGVLEEIMADVLSNLHDIQKSIDFWQSRAEGSNARKAYFMIFERGPVAFVNKSTKFVSKSLSEDSAMQHLCQSSSSHMSDRMRVLLELRSALASFLAQLYVELDKTGEDLVKNPEKSLPSLLAVINGLFSNLEGSFSHLHAERECDSSVDGSYPMPLVFDRLPEVNEEGSQWTDCELTDAINLVHKNLEKLNSYLSVMVGKHRKPRRMTLYWVRYTCGAVGLSVFSIWLLRHSSLMGSSDIENWIRDAKEATMSFFSDHVEQPLLSIRDELFDTFRKRHKGVMETEEVQLTQDSLHRMLRNFCEQATREKVPDNASDQEMLEVVMNRYEKELVHPIHNLLSGELARGLLIQVQKLKLDIETAMLELDQILRANEINFAILAALPAFFLSVVMLTLLRTWLKQDSRAQGRGRIARIHRRLLVVEIEKRIMQYQSYIEQGLDKDAETVFGLLIYSLERLYRVVEKPAKATGEWDLVKQDLIELGRPQQQTSYKLRVTQRLVRVYDCLLPTLKRQ</sequence>
<comment type="caution">
    <text evidence="7">The sequence shown here is derived from an EMBL/GenBank/DDBJ whole genome shotgun (WGS) entry which is preliminary data.</text>
</comment>
<dbReference type="AlphaFoldDB" id="A0ABD0ZX34"/>
<name>A0ABD0ZX34_CARAN</name>
<proteinExistence type="predicted"/>
<reference evidence="7 8" key="1">
    <citation type="submission" date="2024-04" db="EMBL/GenBank/DDBJ databases">
        <title>Genome assembly C_amara_ONT_v2.</title>
        <authorList>
            <person name="Yant L."/>
            <person name="Moore C."/>
            <person name="Slenker M."/>
        </authorList>
    </citation>
    <scope>NUCLEOTIDE SEQUENCE [LARGE SCALE GENOMIC DNA]</scope>
    <source>
        <tissue evidence="7">Leaf</tissue>
    </source>
</reference>
<protein>
    <submittedName>
        <fullName evidence="7">Protein DGS1</fullName>
    </submittedName>
</protein>
<dbReference type="PANTHER" id="PTHR28234">
    <property type="entry name" value="NUCLEAR CONTROL OF ATPASE PROTEIN 2"/>
    <property type="match status" value="1"/>
</dbReference>
<dbReference type="Proteomes" id="UP001558713">
    <property type="component" value="Unassembled WGS sequence"/>
</dbReference>
<feature type="transmembrane region" description="Helical" evidence="6">
    <location>
        <begin position="294"/>
        <end position="313"/>
    </location>
</feature>
<keyword evidence="5 6" id="KW-0472">Membrane</keyword>
<keyword evidence="8" id="KW-1185">Reference proteome</keyword>
<feature type="transmembrane region" description="Helical" evidence="6">
    <location>
        <begin position="458"/>
        <end position="479"/>
    </location>
</feature>